<evidence type="ECO:0000313" key="2">
    <source>
        <dbReference type="EMBL" id="CAI2167158.1"/>
    </source>
</evidence>
<feature type="compositionally biased region" description="Polar residues" evidence="1">
    <location>
        <begin position="213"/>
        <end position="228"/>
    </location>
</feature>
<accession>A0A9W4WVQ3</accession>
<keyword evidence="3" id="KW-1185">Reference proteome</keyword>
<feature type="region of interest" description="Disordered" evidence="1">
    <location>
        <begin position="133"/>
        <end position="161"/>
    </location>
</feature>
<organism evidence="2 3">
    <name type="scientific">Funneliformis geosporum</name>
    <dbReference type="NCBI Taxonomy" id="1117311"/>
    <lineage>
        <taxon>Eukaryota</taxon>
        <taxon>Fungi</taxon>
        <taxon>Fungi incertae sedis</taxon>
        <taxon>Mucoromycota</taxon>
        <taxon>Glomeromycotina</taxon>
        <taxon>Glomeromycetes</taxon>
        <taxon>Glomerales</taxon>
        <taxon>Glomeraceae</taxon>
        <taxon>Funneliformis</taxon>
    </lineage>
</organism>
<dbReference type="OrthoDB" id="2387328at2759"/>
<name>A0A9W4WVQ3_9GLOM</name>
<feature type="compositionally biased region" description="Basic and acidic residues" evidence="1">
    <location>
        <begin position="138"/>
        <end position="160"/>
    </location>
</feature>
<protein>
    <submittedName>
        <fullName evidence="2">4178_t:CDS:1</fullName>
    </submittedName>
</protein>
<dbReference type="CDD" id="cd00084">
    <property type="entry name" value="HMG-box_SF"/>
    <property type="match status" value="1"/>
</dbReference>
<dbReference type="AlphaFoldDB" id="A0A9W4WVQ3"/>
<dbReference type="InterPro" id="IPR036910">
    <property type="entry name" value="HMG_box_dom_sf"/>
</dbReference>
<comment type="caution">
    <text evidence="2">The sequence shown here is derived from an EMBL/GenBank/DDBJ whole genome shotgun (WGS) entry which is preliminary data.</text>
</comment>
<dbReference type="Proteomes" id="UP001153678">
    <property type="component" value="Unassembled WGS sequence"/>
</dbReference>
<proteinExistence type="predicted"/>
<reference evidence="2" key="1">
    <citation type="submission" date="2022-08" db="EMBL/GenBank/DDBJ databases">
        <authorList>
            <person name="Kallberg Y."/>
            <person name="Tangrot J."/>
            <person name="Rosling A."/>
        </authorList>
    </citation>
    <scope>NUCLEOTIDE SEQUENCE</scope>
    <source>
        <strain evidence="2">Wild A</strain>
    </source>
</reference>
<evidence type="ECO:0000313" key="3">
    <source>
        <dbReference type="Proteomes" id="UP001153678"/>
    </source>
</evidence>
<dbReference type="SUPFAM" id="SSF47095">
    <property type="entry name" value="HMG-box"/>
    <property type="match status" value="1"/>
</dbReference>
<gene>
    <name evidence="2" type="ORF">FWILDA_LOCUS2932</name>
</gene>
<sequence>MSSPVSTSTIISEDSTIDSDCSSLDFDRTFEDSFVTTNTSEQVFVPSLMQIDEGLKTASDTMIIGNEILESNAGEVLSQDSINVDRNGKEMNQVSNTVSSLYEKAKADGSLNHSHLDNVNTIKGVPEIIEDNNNSEATETRDEIQQSSANDDREKAHKVDITSSQAKRIAYTPINSDERADILDDNETTSNFIFSQNVESDFIHGNSAVPDLDTSSPTPVNQSRSDNPSVIFTEISPNINISSPVEVNDNTLVNDADEERLISKIDKILSDIFNKSPDYGNYRTIPKVPRQRSLSDNAYTVPNLSGDDIILDHNMESVEIHQGENEYSSELHEIKFEKGKSDHINEEFIDKMKLKEESIRNAYSGITVALKHQLMMYNNLREIIPEYVRRPVEGSIGIIRFSLDQAECVEPSDLMQDVLTPQEHNCVITSSTSPIEGSNGKDYLVKEQFESSQKTKDIKDIISSRAKKWHELPADIKEHYQKKAKRLRQKYSQNQLGPPQQQPHIVKPGKDESELLTVAVPKFSLRPVIPIVTMTQSQYIDFTQHKHQVEMKITSKVGKQDHSVLN</sequence>
<evidence type="ECO:0000256" key="1">
    <source>
        <dbReference type="SAM" id="MobiDB-lite"/>
    </source>
</evidence>
<dbReference type="EMBL" id="CAMKVN010000364">
    <property type="protein sequence ID" value="CAI2167158.1"/>
    <property type="molecule type" value="Genomic_DNA"/>
</dbReference>
<feature type="region of interest" description="Disordered" evidence="1">
    <location>
        <begin position="206"/>
        <end position="228"/>
    </location>
</feature>